<comment type="caution">
    <text evidence="1">The sequence shown here is derived from an EMBL/GenBank/DDBJ whole genome shotgun (WGS) entry which is preliminary data.</text>
</comment>
<gene>
    <name evidence="1" type="ORF">PGQ11_014844</name>
</gene>
<dbReference type="EMBL" id="JAPCWZ010000010">
    <property type="protein sequence ID" value="KAK8848364.1"/>
    <property type="molecule type" value="Genomic_DNA"/>
</dbReference>
<evidence type="ECO:0000313" key="1">
    <source>
        <dbReference type="EMBL" id="KAK8848364.1"/>
    </source>
</evidence>
<organism evidence="1 2">
    <name type="scientific">Apiospora arundinis</name>
    <dbReference type="NCBI Taxonomy" id="335852"/>
    <lineage>
        <taxon>Eukaryota</taxon>
        <taxon>Fungi</taxon>
        <taxon>Dikarya</taxon>
        <taxon>Ascomycota</taxon>
        <taxon>Pezizomycotina</taxon>
        <taxon>Sordariomycetes</taxon>
        <taxon>Xylariomycetidae</taxon>
        <taxon>Amphisphaeriales</taxon>
        <taxon>Apiosporaceae</taxon>
        <taxon>Apiospora</taxon>
    </lineage>
</organism>
<protein>
    <submittedName>
        <fullName evidence="1">Actin-like ATPase domain-containing protein</fullName>
    </submittedName>
</protein>
<sequence>MYIPNVNYDFEVGDTMTVLDIGYSKVDLTSHIILGLRPSRRMQQLSRVDHEFGYAGYHADENFKQFLRGKLKDEEGFSERTLGPAVVAFEDTLVTLAHKTRPPGQAKCTFSVASVESVPEEAFRIPVGGMADNVELRIQDG</sequence>
<name>A0ABR2HKC0_9PEZI</name>
<dbReference type="Proteomes" id="UP001390339">
    <property type="component" value="Unassembled WGS sequence"/>
</dbReference>
<reference evidence="1 2" key="1">
    <citation type="journal article" date="2024" name="IMA Fungus">
        <title>Apiospora arundinis, a panoply of carbohydrate-active enzymes and secondary metabolites.</title>
        <authorList>
            <person name="Sorensen T."/>
            <person name="Petersen C."/>
            <person name="Muurmann A.T."/>
            <person name="Christiansen J.V."/>
            <person name="Brundto M.L."/>
            <person name="Overgaard C.K."/>
            <person name="Boysen A.T."/>
            <person name="Wollenberg R.D."/>
            <person name="Larsen T.O."/>
            <person name="Sorensen J.L."/>
            <person name="Nielsen K.L."/>
            <person name="Sondergaard T.E."/>
        </authorList>
    </citation>
    <scope>NUCLEOTIDE SEQUENCE [LARGE SCALE GENOMIC DNA]</scope>
    <source>
        <strain evidence="1 2">AAU 773</strain>
    </source>
</reference>
<proteinExistence type="predicted"/>
<keyword evidence="2" id="KW-1185">Reference proteome</keyword>
<accession>A0ABR2HKC0</accession>
<evidence type="ECO:0000313" key="2">
    <source>
        <dbReference type="Proteomes" id="UP001390339"/>
    </source>
</evidence>